<name>A0A0P7ZKJ6_9CYAN</name>
<comment type="caution">
    <text evidence="2">The sequence shown here is derived from an EMBL/GenBank/DDBJ whole genome shotgun (WGS) entry which is preliminary data.</text>
</comment>
<dbReference type="EMBL" id="LJZR01000032">
    <property type="protein sequence ID" value="KPQ33419.1"/>
    <property type="molecule type" value="Genomic_DNA"/>
</dbReference>
<evidence type="ECO:0000313" key="3">
    <source>
        <dbReference type="Proteomes" id="UP000050465"/>
    </source>
</evidence>
<feature type="region of interest" description="Disordered" evidence="1">
    <location>
        <begin position="48"/>
        <end position="87"/>
    </location>
</feature>
<dbReference type="AlphaFoldDB" id="A0A0P7ZKJ6"/>
<dbReference type="Pfam" id="PF02643">
    <property type="entry name" value="DUF192"/>
    <property type="match status" value="1"/>
</dbReference>
<evidence type="ECO:0000256" key="1">
    <source>
        <dbReference type="SAM" id="MobiDB-lite"/>
    </source>
</evidence>
<accession>A0A0P7ZKJ6</accession>
<dbReference type="Gene3D" id="2.60.120.1140">
    <property type="entry name" value="Protein of unknown function DUF192"/>
    <property type="match status" value="1"/>
</dbReference>
<dbReference type="PANTHER" id="PTHR37953">
    <property type="entry name" value="UPF0127 PROTEIN MJ1496"/>
    <property type="match status" value="1"/>
</dbReference>
<reference evidence="2 3" key="1">
    <citation type="submission" date="2015-09" db="EMBL/GenBank/DDBJ databases">
        <title>Identification and resolution of microdiversity through metagenomic sequencing of parallel consortia.</title>
        <authorList>
            <person name="Nelson W.C."/>
            <person name="Romine M.F."/>
            <person name="Lindemann S.R."/>
        </authorList>
    </citation>
    <scope>NUCLEOTIDE SEQUENCE [LARGE SCALE GENOMIC DNA]</scope>
    <source>
        <strain evidence="2">Ana</strain>
    </source>
</reference>
<feature type="compositionally biased region" description="Polar residues" evidence="1">
    <location>
        <begin position="73"/>
        <end position="84"/>
    </location>
</feature>
<evidence type="ECO:0008006" key="4">
    <source>
        <dbReference type="Google" id="ProtNLM"/>
    </source>
</evidence>
<organism evidence="2 3">
    <name type="scientific">Phormidesmis priestleyi Ana</name>
    <dbReference type="NCBI Taxonomy" id="1666911"/>
    <lineage>
        <taxon>Bacteria</taxon>
        <taxon>Bacillati</taxon>
        <taxon>Cyanobacteriota</taxon>
        <taxon>Cyanophyceae</taxon>
        <taxon>Leptolyngbyales</taxon>
        <taxon>Leptolyngbyaceae</taxon>
        <taxon>Phormidesmis</taxon>
    </lineage>
</organism>
<dbReference type="PATRIC" id="fig|1666911.3.peg.1936"/>
<dbReference type="Proteomes" id="UP000050465">
    <property type="component" value="Unassembled WGS sequence"/>
</dbReference>
<feature type="compositionally biased region" description="Low complexity" evidence="1">
    <location>
        <begin position="54"/>
        <end position="71"/>
    </location>
</feature>
<dbReference type="InterPro" id="IPR038695">
    <property type="entry name" value="Saro_0823-like_sf"/>
</dbReference>
<protein>
    <recommendedName>
        <fullName evidence="4">DUF192 domain-containing protein</fullName>
    </recommendedName>
</protein>
<sequence>MPLFHRDSALRPTASSVALSKVTHILWRATLGITLGVILVSCSIPDGPSPDAPSPNASSPNAPTSPTDDPSAASPTDTMDSPITLNGPGQLLPITAIAEIKGERFDLEVAQTPDQQALGLMFRSALPDNRGMLFPFSSPRRTRFWMKDVPVPLDMVFLRNEKVVAIAPEAPPCPAEPCPTYGPDDQLVDQVLELRSGRAAELGLETGDMVTVTVLP</sequence>
<evidence type="ECO:0000313" key="2">
    <source>
        <dbReference type="EMBL" id="KPQ33419.1"/>
    </source>
</evidence>
<dbReference type="InterPro" id="IPR003795">
    <property type="entry name" value="DUF192"/>
</dbReference>
<proteinExistence type="predicted"/>
<dbReference type="PANTHER" id="PTHR37953:SF1">
    <property type="entry name" value="UPF0127 PROTEIN MJ1496"/>
    <property type="match status" value="1"/>
</dbReference>
<dbReference type="STRING" id="1666911.HLUCCA11_18565"/>
<gene>
    <name evidence="2" type="ORF">HLUCCA11_18565</name>
</gene>